<dbReference type="InterPro" id="IPR046367">
    <property type="entry name" value="GapR-like_DNA-bd"/>
</dbReference>
<dbReference type="NCBIfam" id="NF010247">
    <property type="entry name" value="PRK13694.1"/>
    <property type="match status" value="1"/>
</dbReference>
<evidence type="ECO:0000256" key="2">
    <source>
        <dbReference type="SAM" id="Coils"/>
    </source>
</evidence>
<dbReference type="HAMAP" id="MF_00797">
    <property type="entry name" value="UPF0335"/>
    <property type="match status" value="1"/>
</dbReference>
<accession>A0A5B8CGP5</accession>
<dbReference type="Proteomes" id="UP000311469">
    <property type="component" value="Chromosome cSF1"/>
</dbReference>
<feature type="domain" description="GapR-like DNA-binding" evidence="3">
    <location>
        <begin position="7"/>
        <end position="78"/>
    </location>
</feature>
<dbReference type="GO" id="GO:0003677">
    <property type="term" value="F:DNA binding"/>
    <property type="evidence" value="ECO:0007669"/>
    <property type="project" value="InterPro"/>
</dbReference>
<feature type="coiled-coil region" evidence="2">
    <location>
        <begin position="4"/>
        <end position="38"/>
    </location>
</feature>
<dbReference type="Pfam" id="PF10073">
    <property type="entry name" value="GapR_DNA-bd"/>
    <property type="match status" value="1"/>
</dbReference>
<evidence type="ECO:0000259" key="3">
    <source>
        <dbReference type="Pfam" id="PF10073"/>
    </source>
</evidence>
<evidence type="ECO:0000313" key="4">
    <source>
        <dbReference type="EMBL" id="QDC38379.1"/>
    </source>
</evidence>
<evidence type="ECO:0000256" key="1">
    <source>
        <dbReference type="HAMAP-Rule" id="MF_00797"/>
    </source>
</evidence>
<dbReference type="RefSeq" id="WP_140042691.1">
    <property type="nucleotide sequence ID" value="NZ_CP041016.1"/>
</dbReference>
<comment type="similarity">
    <text evidence="1">Belongs to the UPF0335 family.</text>
</comment>
<evidence type="ECO:0000313" key="5">
    <source>
        <dbReference type="Proteomes" id="UP000311469"/>
    </source>
</evidence>
<organism evidence="4 5">
    <name type="scientific">Sphingobium fuliginis ATCC 27551</name>
    <dbReference type="NCBI Taxonomy" id="1208342"/>
    <lineage>
        <taxon>Bacteria</taxon>
        <taxon>Pseudomonadati</taxon>
        <taxon>Pseudomonadota</taxon>
        <taxon>Alphaproteobacteria</taxon>
        <taxon>Sphingomonadales</taxon>
        <taxon>Sphingomonadaceae</taxon>
        <taxon>Sphingobium</taxon>
    </lineage>
</organism>
<dbReference type="KEGG" id="sufl:FIL70_15200"/>
<gene>
    <name evidence="4" type="ORF">FIL70_15200</name>
</gene>
<reference evidence="4 5" key="1">
    <citation type="submission" date="2019-06" db="EMBL/GenBank/DDBJ databases">
        <title>Genome organization and adaptive potential of archetypical organophosphate degarding Sphingobium fuliginis ATCC 27551.</title>
        <authorList>
            <person name="Sarwar A."/>
            <person name="Parthasarathy S."/>
            <person name="Singh C."/>
            <person name="Siddavattam D."/>
        </authorList>
    </citation>
    <scope>NUCLEOTIDE SEQUENCE [LARGE SCALE GENOMIC DNA]</scope>
    <source>
        <strain evidence="4 5">ATCC 27551</strain>
    </source>
</reference>
<sequence length="80" mass="9249">MSEGNVAAEQLRLLIERIERLEEEKKGIGDDIKDVYLEAKATGYDIKAMRDIIRIRKIERNARMEHESIVDTYKSALGIE</sequence>
<dbReference type="AlphaFoldDB" id="A0A5B8CGP5"/>
<dbReference type="InterPro" id="IPR018753">
    <property type="entry name" value="GapR-like"/>
</dbReference>
<proteinExistence type="inferred from homology"/>
<name>A0A5B8CGP5_SPHSA</name>
<protein>
    <recommendedName>
        <fullName evidence="1">UPF0335 protein FIL70_15200</fullName>
    </recommendedName>
</protein>
<keyword evidence="2" id="KW-0175">Coiled coil</keyword>
<dbReference type="EMBL" id="CP041016">
    <property type="protein sequence ID" value="QDC38379.1"/>
    <property type="molecule type" value="Genomic_DNA"/>
</dbReference>